<dbReference type="KEGG" id="palo:E6C60_3226"/>
<feature type="transmembrane region" description="Helical" evidence="1">
    <location>
        <begin position="257"/>
        <end position="278"/>
    </location>
</feature>
<dbReference type="RefSeq" id="WP_138226739.1">
    <property type="nucleotide sequence ID" value="NZ_CP040396.1"/>
</dbReference>
<evidence type="ECO:0000313" key="5">
    <source>
        <dbReference type="Proteomes" id="UP000300879"/>
    </source>
</evidence>
<dbReference type="OrthoDB" id="5507254at2"/>
<feature type="chain" id="PRO_5038465002" description="DUF2207 domain-containing protein" evidence="2">
    <location>
        <begin position="26"/>
        <end position="651"/>
    </location>
</feature>
<sequence length="651" mass="73769">MMISRRIYRYMLSAALLLLALFTTACDHERSYSMEQSDVYAYVMPDGDLYVEEIHTYRFNGPYNRVTRHLAVEERSQVEFFEAYELESHERSSLPLDELPLLDSGYDEESGFFYASSPSEDETRHYFYRYRISQVVKRTKQAADLDWSFFEQNDQELKQVNIDVFLPDRFTGVDVHTFIKDRTRGGVMQKNPHSGAFVRVHYDTLSEIGNARLRVLFPQEVVVDAPFAKQSLSLRATLAAEQEQMKRRIEREQRFEGLRWVLLGLGAAVWGGVVLLWLAPQKVAARRAAQRKDLSLVWTLDPKQVAYIYRRGRLQERDFISGLFSLHQRGLLHISEVQASPRLASDPYAPKVMLQFELIPDLPALSEEDVLLIDWLFTEQEGRRIFYLESITGPTSTEKHSRNELANKRYAALWKLTQRKVMEWSSQLASMEAYHRFAAPSSMYRVALIAAVAVHFTIVILMKYFDAAPYSSLLWTTLVLGGAGLWALRSPQPKWVMLLFLGLSMLGGYQVMYGGLAAYHAMVVLGTAAGLLSMPKKSLSKQGLEMYYLLLRWKAQLDAEAGPLQEEGPNRKFVWEMAVLLDAGGWLRKQAELDQQLAGTHRDLDEHAALSACLYTQSHLMPLTASSAATGAHSTHAASSSDGGSAGTGAD</sequence>
<dbReference type="Pfam" id="PF09972">
    <property type="entry name" value="DUF2207"/>
    <property type="match status" value="1"/>
</dbReference>
<gene>
    <name evidence="4" type="ORF">E6C60_3226</name>
</gene>
<accession>A0A4P8XMA8</accession>
<keyword evidence="2" id="KW-0732">Signal</keyword>
<evidence type="ECO:0000256" key="2">
    <source>
        <dbReference type="SAM" id="SignalP"/>
    </source>
</evidence>
<dbReference type="AlphaFoldDB" id="A0A4P8XMA8"/>
<feature type="transmembrane region" description="Helical" evidence="1">
    <location>
        <begin position="446"/>
        <end position="464"/>
    </location>
</feature>
<keyword evidence="1" id="KW-0472">Membrane</keyword>
<name>A0A4P8XMA8_9BACL</name>
<keyword evidence="5" id="KW-1185">Reference proteome</keyword>
<feature type="transmembrane region" description="Helical" evidence="1">
    <location>
        <begin position="470"/>
        <end position="488"/>
    </location>
</feature>
<reference evidence="4 5" key="1">
    <citation type="submission" date="2019-05" db="EMBL/GenBank/DDBJ databases">
        <authorList>
            <person name="Chen C."/>
        </authorList>
    </citation>
    <scope>NUCLEOTIDE SEQUENCE [LARGE SCALE GENOMIC DNA]</scope>
    <source>
        <strain evidence="4 5">HB172198</strain>
    </source>
</reference>
<feature type="transmembrane region" description="Helical" evidence="1">
    <location>
        <begin position="495"/>
        <end position="511"/>
    </location>
</feature>
<dbReference type="PROSITE" id="PS51257">
    <property type="entry name" value="PROKAR_LIPOPROTEIN"/>
    <property type="match status" value="1"/>
</dbReference>
<evidence type="ECO:0000256" key="1">
    <source>
        <dbReference type="SAM" id="Phobius"/>
    </source>
</evidence>
<feature type="signal peptide" evidence="2">
    <location>
        <begin position="1"/>
        <end position="25"/>
    </location>
</feature>
<dbReference type="Proteomes" id="UP000300879">
    <property type="component" value="Chromosome"/>
</dbReference>
<proteinExistence type="predicted"/>
<evidence type="ECO:0000259" key="3">
    <source>
        <dbReference type="Pfam" id="PF09972"/>
    </source>
</evidence>
<organism evidence="4 5">
    <name type="scientific">Paenibacillus algicola</name>
    <dbReference type="NCBI Taxonomy" id="2565926"/>
    <lineage>
        <taxon>Bacteria</taxon>
        <taxon>Bacillati</taxon>
        <taxon>Bacillota</taxon>
        <taxon>Bacilli</taxon>
        <taxon>Bacillales</taxon>
        <taxon>Paenibacillaceae</taxon>
        <taxon>Paenibacillus</taxon>
    </lineage>
</organism>
<keyword evidence="1" id="KW-0812">Transmembrane</keyword>
<protein>
    <recommendedName>
        <fullName evidence="3">DUF2207 domain-containing protein</fullName>
    </recommendedName>
</protein>
<feature type="domain" description="DUF2207" evidence="3">
    <location>
        <begin position="34"/>
        <end position="184"/>
    </location>
</feature>
<dbReference type="InterPro" id="IPR018702">
    <property type="entry name" value="DUF2207"/>
</dbReference>
<evidence type="ECO:0000313" key="4">
    <source>
        <dbReference type="EMBL" id="QCT03937.1"/>
    </source>
</evidence>
<dbReference type="EMBL" id="CP040396">
    <property type="protein sequence ID" value="QCT03937.1"/>
    <property type="molecule type" value="Genomic_DNA"/>
</dbReference>
<keyword evidence="1" id="KW-1133">Transmembrane helix</keyword>